<feature type="domain" description="Glycosyltransferase subfamily 4-like N-terminal" evidence="2">
    <location>
        <begin position="13"/>
        <end position="179"/>
    </location>
</feature>
<dbReference type="Pfam" id="PF13439">
    <property type="entry name" value="Glyco_transf_4"/>
    <property type="match status" value="1"/>
</dbReference>
<dbReference type="RefSeq" id="WP_207332361.1">
    <property type="nucleotide sequence ID" value="NZ_JAFMYW010000011.1"/>
</dbReference>
<dbReference type="Proteomes" id="UP000664628">
    <property type="component" value="Unassembled WGS sequence"/>
</dbReference>
<protein>
    <submittedName>
        <fullName evidence="3">Glycosyltransferase</fullName>
    </submittedName>
</protein>
<proteinExistence type="predicted"/>
<dbReference type="InterPro" id="IPR001296">
    <property type="entry name" value="Glyco_trans_1"/>
</dbReference>
<comment type="caution">
    <text evidence="3">The sequence shown here is derived from an EMBL/GenBank/DDBJ whole genome shotgun (WGS) entry which is preliminary data.</text>
</comment>
<dbReference type="Gene3D" id="3.40.50.2000">
    <property type="entry name" value="Glycogen Phosphorylase B"/>
    <property type="match status" value="2"/>
</dbReference>
<dbReference type="EMBL" id="JAFMYW010000011">
    <property type="protein sequence ID" value="MBO0952409.1"/>
    <property type="molecule type" value="Genomic_DNA"/>
</dbReference>
<dbReference type="InterPro" id="IPR050194">
    <property type="entry name" value="Glycosyltransferase_grp1"/>
</dbReference>
<evidence type="ECO:0000259" key="2">
    <source>
        <dbReference type="Pfam" id="PF13439"/>
    </source>
</evidence>
<keyword evidence="4" id="KW-1185">Reference proteome</keyword>
<dbReference type="InterPro" id="IPR028098">
    <property type="entry name" value="Glyco_trans_4-like_N"/>
</dbReference>
<sequence length="391" mass="43520">MRILNICAYTWSIGGPARVIYDHAGAAVERGHQVDILSPMSPGDALYPAPDGVRVIPVLRTPPISRVFREYSVPLYQYLKAHIHEYDIIHCHGIWHFGSLAPFLLDKSVTKVVTLHGLLDKWAVRHSYWKKKLLSIVMQKRLLNRADLIHLYNADERDDLLRYLGRQHPNVVIIPNGIPMADFETLPAPGTFRNQHGISPTQPLILFMSRLNIKKGLDLLLPAFQQYTQRHADGLLVLAGPDDGYQATAEAFIREHNLADRIKLVGMLTGNDKKAALADATAFILPSYSEGFSIAVLEAMASGVATIVSDRVGFGDVIRETGAACLTELTVESVLNSLEQVLNEAAYREQIRTIGQALVRQRYDLPILADQLLSAYESALMRRQRVSSTGV</sequence>
<name>A0ABS3JT85_9BACT</name>
<feature type="domain" description="Glycosyl transferase family 1" evidence="1">
    <location>
        <begin position="192"/>
        <end position="354"/>
    </location>
</feature>
<dbReference type="SUPFAM" id="SSF53756">
    <property type="entry name" value="UDP-Glycosyltransferase/glycogen phosphorylase"/>
    <property type="match status" value="1"/>
</dbReference>
<evidence type="ECO:0000313" key="4">
    <source>
        <dbReference type="Proteomes" id="UP000664628"/>
    </source>
</evidence>
<dbReference type="PANTHER" id="PTHR45947:SF3">
    <property type="entry name" value="SULFOQUINOVOSYL TRANSFERASE SQD2"/>
    <property type="match status" value="1"/>
</dbReference>
<dbReference type="PANTHER" id="PTHR45947">
    <property type="entry name" value="SULFOQUINOVOSYL TRANSFERASE SQD2"/>
    <property type="match status" value="1"/>
</dbReference>
<reference evidence="3 4" key="1">
    <citation type="submission" date="2021-03" db="EMBL/GenBank/DDBJ databases">
        <title>Fibrella sp. HMF5405 genome sequencing and assembly.</title>
        <authorList>
            <person name="Kang H."/>
            <person name="Kim H."/>
            <person name="Bae S."/>
            <person name="Joh K."/>
        </authorList>
    </citation>
    <scope>NUCLEOTIDE SEQUENCE [LARGE SCALE GENOMIC DNA]</scope>
    <source>
        <strain evidence="3 4">HMF5405</strain>
    </source>
</reference>
<dbReference type="Pfam" id="PF00534">
    <property type="entry name" value="Glycos_transf_1"/>
    <property type="match status" value="1"/>
</dbReference>
<evidence type="ECO:0000313" key="3">
    <source>
        <dbReference type="EMBL" id="MBO0952409.1"/>
    </source>
</evidence>
<organism evidence="3 4">
    <name type="scientific">Fibrella forsythiae</name>
    <dbReference type="NCBI Taxonomy" id="2817061"/>
    <lineage>
        <taxon>Bacteria</taxon>
        <taxon>Pseudomonadati</taxon>
        <taxon>Bacteroidota</taxon>
        <taxon>Cytophagia</taxon>
        <taxon>Cytophagales</taxon>
        <taxon>Spirosomataceae</taxon>
        <taxon>Fibrella</taxon>
    </lineage>
</organism>
<accession>A0ABS3JT85</accession>
<evidence type="ECO:0000259" key="1">
    <source>
        <dbReference type="Pfam" id="PF00534"/>
    </source>
</evidence>
<gene>
    <name evidence="3" type="ORF">J2I46_27750</name>
</gene>